<dbReference type="EMBL" id="SROY01000004">
    <property type="protein sequence ID" value="TLX21358.1"/>
    <property type="molecule type" value="Genomic_DNA"/>
</dbReference>
<gene>
    <name evidence="3" type="ORF">E5S66_10490</name>
</gene>
<dbReference type="Pfam" id="PF13439">
    <property type="entry name" value="Glyco_transf_4"/>
    <property type="match status" value="1"/>
</dbReference>
<protein>
    <submittedName>
        <fullName evidence="3">Glycosyltransferase</fullName>
    </submittedName>
</protein>
<dbReference type="PANTHER" id="PTHR12526">
    <property type="entry name" value="GLYCOSYLTRANSFERASE"/>
    <property type="match status" value="1"/>
</dbReference>
<evidence type="ECO:0000259" key="2">
    <source>
        <dbReference type="Pfam" id="PF13439"/>
    </source>
</evidence>
<evidence type="ECO:0000259" key="1">
    <source>
        <dbReference type="Pfam" id="PF00534"/>
    </source>
</evidence>
<keyword evidence="3" id="KW-0808">Transferase</keyword>
<reference evidence="3 4" key="1">
    <citation type="submission" date="2019-04" db="EMBL/GenBank/DDBJ databases">
        <authorList>
            <person name="Grouzdev D.S."/>
            <person name="Nazina T.N."/>
        </authorList>
    </citation>
    <scope>NUCLEOTIDE SEQUENCE [LARGE SCALE GENOMIC DNA]</scope>
    <source>
        <strain evidence="3 4">SHC 3-19</strain>
    </source>
</reference>
<keyword evidence="4" id="KW-1185">Reference proteome</keyword>
<dbReference type="Pfam" id="PF00534">
    <property type="entry name" value="Glycos_transf_1"/>
    <property type="match status" value="1"/>
</dbReference>
<dbReference type="SUPFAM" id="SSF53756">
    <property type="entry name" value="UDP-Glycosyltransferase/glycogen phosphorylase"/>
    <property type="match status" value="1"/>
</dbReference>
<comment type="caution">
    <text evidence="3">The sequence shown here is derived from an EMBL/GenBank/DDBJ whole genome shotgun (WGS) entry which is preliminary data.</text>
</comment>
<accession>A0A5R9PF33</accession>
<evidence type="ECO:0000313" key="3">
    <source>
        <dbReference type="EMBL" id="TLX21358.1"/>
    </source>
</evidence>
<sequence length="386" mass="41724">MRDRFSLLEGFALKVVNVITGLGRGGAEGALFRLCVESPAAVRMVVVSLTDHGVHGEFLQRAGVEVVALEIRSPLSAPWALLRLWRMLIKDRPDVVQTWMYHSDLLGGIAARIAGVPVCWGIRQANLSRGIKRSTKFVAKICGWLSKIVPAHAISCSERAVQAHRQYGYRVSMTVVPNGYDLSRWQSPELAPTSRSAFGLAESDLVLAHAARAHPQKDHANLALAFSKAYRQDPRLKLLLCGTGLEDGSPYLQALPFTAEARLAVRAVGPRDDLPQLWHMADAFVLSSASEGFPNVVAEAMASGLPAIVTDVGDAALIVADTGIVVPPNNPAALAAAMLRMADLPKEERRGLGQAAAARVAENYTVDRMVDGFMRVWQGVLSRKNA</sequence>
<dbReference type="InterPro" id="IPR001296">
    <property type="entry name" value="Glyco_trans_1"/>
</dbReference>
<name>A0A5R9PF33_9GAMM</name>
<evidence type="ECO:0000313" key="4">
    <source>
        <dbReference type="Proteomes" id="UP000308508"/>
    </source>
</evidence>
<feature type="domain" description="Glycosyl transferase family 1" evidence="1">
    <location>
        <begin position="194"/>
        <end position="357"/>
    </location>
</feature>
<dbReference type="Proteomes" id="UP000308508">
    <property type="component" value="Unassembled WGS sequence"/>
</dbReference>
<proteinExistence type="predicted"/>
<dbReference type="InterPro" id="IPR028098">
    <property type="entry name" value="Glyco_trans_4-like_N"/>
</dbReference>
<dbReference type="PANTHER" id="PTHR12526:SF636">
    <property type="entry name" value="BLL3647 PROTEIN"/>
    <property type="match status" value="1"/>
</dbReference>
<dbReference type="RefSeq" id="WP_138349156.1">
    <property type="nucleotide sequence ID" value="NZ_SROY01000004.1"/>
</dbReference>
<dbReference type="GO" id="GO:0016757">
    <property type="term" value="F:glycosyltransferase activity"/>
    <property type="evidence" value="ECO:0007669"/>
    <property type="project" value="UniProtKB-ARBA"/>
</dbReference>
<organism evidence="3 4">
    <name type="scientific">Thermomonas fusca</name>
    <dbReference type="NCBI Taxonomy" id="215690"/>
    <lineage>
        <taxon>Bacteria</taxon>
        <taxon>Pseudomonadati</taxon>
        <taxon>Pseudomonadota</taxon>
        <taxon>Gammaproteobacteria</taxon>
        <taxon>Lysobacterales</taxon>
        <taxon>Lysobacteraceae</taxon>
        <taxon>Thermomonas</taxon>
    </lineage>
</organism>
<dbReference type="Gene3D" id="3.40.50.2000">
    <property type="entry name" value="Glycogen Phosphorylase B"/>
    <property type="match status" value="2"/>
</dbReference>
<dbReference type="AlphaFoldDB" id="A0A5R9PF33"/>
<feature type="domain" description="Glycosyltransferase subfamily 4-like N-terminal" evidence="2">
    <location>
        <begin position="25"/>
        <end position="184"/>
    </location>
</feature>